<dbReference type="EMBL" id="MT141828">
    <property type="protein sequence ID" value="QJA70884.1"/>
    <property type="molecule type" value="Genomic_DNA"/>
</dbReference>
<dbReference type="Gene3D" id="3.40.50.300">
    <property type="entry name" value="P-loop containing nucleotide triphosphate hydrolases"/>
    <property type="match status" value="1"/>
</dbReference>
<proteinExistence type="predicted"/>
<gene>
    <name evidence="1" type="ORF">MM415A03524_0009</name>
</gene>
<organism evidence="1">
    <name type="scientific">viral metagenome</name>
    <dbReference type="NCBI Taxonomy" id="1070528"/>
    <lineage>
        <taxon>unclassified sequences</taxon>
        <taxon>metagenomes</taxon>
        <taxon>organismal metagenomes</taxon>
    </lineage>
</organism>
<dbReference type="SUPFAM" id="SSF52540">
    <property type="entry name" value="P-loop containing nucleoside triphosphate hydrolases"/>
    <property type="match status" value="1"/>
</dbReference>
<accession>A0A6M3JL92</accession>
<dbReference type="InterPro" id="IPR027417">
    <property type="entry name" value="P-loop_NTPase"/>
</dbReference>
<reference evidence="1" key="1">
    <citation type="submission" date="2020-03" db="EMBL/GenBank/DDBJ databases">
        <title>The deep terrestrial virosphere.</title>
        <authorList>
            <person name="Holmfeldt K."/>
            <person name="Nilsson E."/>
            <person name="Simone D."/>
            <person name="Lopez-Fernandez M."/>
            <person name="Wu X."/>
            <person name="de Brujin I."/>
            <person name="Lundin D."/>
            <person name="Andersson A."/>
            <person name="Bertilsson S."/>
            <person name="Dopson M."/>
        </authorList>
    </citation>
    <scope>NUCLEOTIDE SEQUENCE</scope>
    <source>
        <strain evidence="1">MM415A03524</strain>
    </source>
</reference>
<dbReference type="Gene3D" id="3.30.420.240">
    <property type="match status" value="1"/>
</dbReference>
<sequence length="586" mass="67564">MTDKDNVINIEDIVKLRKADPSRKGMNRKKKALSSVEVGKTALIKRKAAHKQEYVDRRVNRRDNDLLDSEQTIIPASLGDLFDYQVPLPSLREIKRTRLRDDSVERSYRLQLNYKKNPLNFIRNELGISTERWKNDKMPDDWSGPPPLWSKQRKILRALPKYRKVAVKSCHGPGKTFTAGLATLYLAYVWHALGITTAPTFRQVRRALWGEIHYHYNNAKRPLGGQLNQTSLELGDKWFVEGFATDNPEANIQGLHEENIFVVIDEAGACDPRLFDMIETILTSENSFVLAIGNPVDNSHPFADLFIPGSGFYPISISAYDIPNVVHGVNYYSKLTTFDWPDKMKEKWGEDDPMFISRVLGEFPPEGPDVLIPYHQIERAFYRELEEDKVVSIGIDVARKGNDRTVFGVRWRSGKFRILTTTSKERETETAGRAKEYWRMFQPLAVDPQEGPAINVDDIGTGGGVCDILIEDGFPVNEINVGELPEFPELDDDEEDLERYLNKRAQYYWKLKRLFELGLIDIDDEELMRELRVIEKDYTRKEKFKIEDKDQIRKKLRGRSPDLADCMMLAFALDEAEIGRAMVRWV</sequence>
<evidence type="ECO:0000313" key="1">
    <source>
        <dbReference type="EMBL" id="QJA70884.1"/>
    </source>
</evidence>
<name>A0A6M3JL92_9ZZZZ</name>
<protein>
    <submittedName>
        <fullName evidence="1">Putative terminase</fullName>
    </submittedName>
</protein>
<dbReference type="AlphaFoldDB" id="A0A6M3JL92"/>